<keyword evidence="5" id="KW-0677">Repeat</keyword>
<dbReference type="FunFam" id="3.40.250.10:FF:000001">
    <property type="entry name" value="Sulfurtransferase"/>
    <property type="match status" value="2"/>
</dbReference>
<dbReference type="PROSITE" id="PS00183">
    <property type="entry name" value="UBC_1"/>
    <property type="match status" value="1"/>
</dbReference>
<dbReference type="PANTHER" id="PTHR11364">
    <property type="entry name" value="THIOSULFATE SULFERTANSFERASE"/>
    <property type="match status" value="1"/>
</dbReference>
<dbReference type="SUPFAM" id="SSF52821">
    <property type="entry name" value="Rhodanese/Cell cycle control phosphatase"/>
    <property type="match status" value="4"/>
</dbReference>
<keyword evidence="6" id="KW-0547">Nucleotide-binding</keyword>
<keyword evidence="7" id="KW-0833">Ubl conjugation pathway</keyword>
<keyword evidence="9" id="KW-0067">ATP-binding</keyword>
<evidence type="ECO:0000256" key="13">
    <source>
        <dbReference type="RuleBase" id="RU000507"/>
    </source>
</evidence>
<keyword evidence="8" id="KW-0159">Chromosome partition</keyword>
<sequence length="790" mass="88355">MGTQTKALVSAKWLAGMLGAGLAGPGLRVLDASWYLPAMGRDGRGEFAHSHIPGASFFDIDACSDRTSRFDHTLPADSFFGDYVGGLGVGNHSHVVVYDASDFGMFSCTRVWWMFRLFGHPRVSVLDGGFRAWVKQGHPVTGARASPERAQFTATMNRSWVRSFEDVTENISAGRFQLVDVRPYARFRGREPEPREGVQPGHIPGSKCMPFFKFLDEDGMMLPTEELKRFFEKSQVDLSRPLCGTCGSGVTACHMVLAAHLCGAPGASVYDGSWYEWFTRAPPEHIISEANGKPHHTRGCVYFPVAHAPSSSHRLNCALLNMAAQTRALVSSEWLADAIKNKLVGPKLRILDTSWYLAKTKRVPKDEFAQKHIPGASFFDLDECSDKSSKYDHMLPTPSHFSRYVEDLGIGSDTHVVVYDTSDFGAYSSPRVWWMFRLFGHNLVSVLDGGMKNWLANGHPVTPEHCKPERRDFRATLNASWVKTYEDILENINTKQVQVVDARSAGRFRGTEPEPRDDVRPGHFPGAINMPFPSFWEASGKQRDTESLAQLFKEAGVDLERPLWASCGSGVTACHVVLAAYQLGHHGVCVYDGSWSEWYKRASPEYIISEGEGKNRRQSEGSVSISDAGKLAPKQTLRQLLSQERKAWRKDHPFGFVAVPTKNPDGTMNLMNWECAIPGKKGTLWEGGLYKLRMLFKDDYPSSPPKCKFEPPIFHPNVYPSGTVCLSILEEDKDWRPAITIKQILLGIQELLNEPNIQDPAQAEAYTIYCQNRMDYEKRVRAQAKKFAPT</sequence>
<dbReference type="SMART" id="SM00212">
    <property type="entry name" value="UBCc"/>
    <property type="match status" value="1"/>
</dbReference>
<dbReference type="InterPro" id="IPR000608">
    <property type="entry name" value="UBC"/>
</dbReference>
<dbReference type="InterPro" id="IPR016135">
    <property type="entry name" value="UBQ-conjugating_enzyme/RWD"/>
</dbReference>
<dbReference type="Gene3D" id="3.40.250.10">
    <property type="entry name" value="Rhodanese-like domain"/>
    <property type="match status" value="4"/>
</dbReference>
<evidence type="ECO:0000256" key="7">
    <source>
        <dbReference type="ARBA" id="ARBA00022786"/>
    </source>
</evidence>
<feature type="domain" description="Rhodanese" evidence="15">
    <location>
        <begin position="172"/>
        <end position="286"/>
    </location>
</feature>
<feature type="domain" description="Rhodanese" evidence="15">
    <location>
        <begin position="493"/>
        <end position="607"/>
    </location>
</feature>
<dbReference type="SUPFAM" id="SSF54495">
    <property type="entry name" value="UBC-like"/>
    <property type="match status" value="1"/>
</dbReference>
<dbReference type="GO" id="GO:0001947">
    <property type="term" value="P:heart looping"/>
    <property type="evidence" value="ECO:0007669"/>
    <property type="project" value="UniProtKB-ARBA"/>
</dbReference>
<evidence type="ECO:0000259" key="14">
    <source>
        <dbReference type="PROSITE" id="PS50127"/>
    </source>
</evidence>
<dbReference type="GO" id="GO:0060216">
    <property type="term" value="P:definitive hemopoiesis"/>
    <property type="evidence" value="ECO:0007669"/>
    <property type="project" value="UniProtKB-ARBA"/>
</dbReference>
<dbReference type="PROSITE" id="PS50206">
    <property type="entry name" value="RHODANESE_3"/>
    <property type="match status" value="4"/>
</dbReference>
<gene>
    <name evidence="16" type="ORF">MMEN_LOCUS8582</name>
</gene>
<dbReference type="Proteomes" id="UP000677803">
    <property type="component" value="Unassembled WGS sequence"/>
</dbReference>
<evidence type="ECO:0000256" key="2">
    <source>
        <dbReference type="ARBA" id="ARBA00004173"/>
    </source>
</evidence>
<dbReference type="InterPro" id="IPR001763">
    <property type="entry name" value="Rhodanese-like_dom"/>
</dbReference>
<dbReference type="GO" id="GO:0005634">
    <property type="term" value="C:nucleus"/>
    <property type="evidence" value="ECO:0007669"/>
    <property type="project" value="UniProtKB-SubCell"/>
</dbReference>
<dbReference type="CDD" id="cd01449">
    <property type="entry name" value="TST_Repeat_2"/>
    <property type="match status" value="2"/>
</dbReference>
<evidence type="ECO:0000256" key="6">
    <source>
        <dbReference type="ARBA" id="ARBA00022741"/>
    </source>
</evidence>
<dbReference type="PANTHER" id="PTHR11364:SF27">
    <property type="entry name" value="SULFURTRANSFERASE"/>
    <property type="match status" value="1"/>
</dbReference>
<dbReference type="PROSITE" id="PS00380">
    <property type="entry name" value="RHODANESE_1"/>
    <property type="match status" value="2"/>
</dbReference>
<dbReference type="SMART" id="SM00450">
    <property type="entry name" value="RHOD"/>
    <property type="match status" value="4"/>
</dbReference>
<evidence type="ECO:0000259" key="15">
    <source>
        <dbReference type="PROSITE" id="PS50206"/>
    </source>
</evidence>
<keyword evidence="11" id="KW-0539">Nucleus</keyword>
<comment type="pathway">
    <text evidence="3">Protein modification; protein sumoylation.</text>
</comment>
<feature type="active site" description="Glycyl thioester intermediate" evidence="12">
    <location>
        <position position="725"/>
    </location>
</feature>
<comment type="subcellular location">
    <subcellularLocation>
        <location evidence="2">Mitochondrion</location>
    </subcellularLocation>
    <subcellularLocation>
        <location evidence="1">Nucleus</location>
    </subcellularLocation>
</comment>
<organism evidence="16 17">
    <name type="scientific">Menidia menidia</name>
    <name type="common">Atlantic silverside</name>
    <dbReference type="NCBI Taxonomy" id="238744"/>
    <lineage>
        <taxon>Eukaryota</taxon>
        <taxon>Metazoa</taxon>
        <taxon>Chordata</taxon>
        <taxon>Craniata</taxon>
        <taxon>Vertebrata</taxon>
        <taxon>Euteleostomi</taxon>
        <taxon>Actinopterygii</taxon>
        <taxon>Neopterygii</taxon>
        <taxon>Teleostei</taxon>
        <taxon>Neoteleostei</taxon>
        <taxon>Acanthomorphata</taxon>
        <taxon>Ovalentaria</taxon>
        <taxon>Atherinomorphae</taxon>
        <taxon>Atheriniformes</taxon>
        <taxon>Atherinopsidae</taxon>
        <taxon>Menidiinae</taxon>
        <taxon>Menidia</taxon>
    </lineage>
</organism>
<dbReference type="CDD" id="cd23798">
    <property type="entry name" value="UBCc_UBE2I"/>
    <property type="match status" value="1"/>
</dbReference>
<keyword evidence="17" id="KW-1185">Reference proteome</keyword>
<dbReference type="PROSITE" id="PS50127">
    <property type="entry name" value="UBC_2"/>
    <property type="match status" value="1"/>
</dbReference>
<evidence type="ECO:0000256" key="12">
    <source>
        <dbReference type="PROSITE-ProRule" id="PRU10133"/>
    </source>
</evidence>
<dbReference type="InterPro" id="IPR001307">
    <property type="entry name" value="Thiosulphate_STrfase_CS"/>
</dbReference>
<dbReference type="AlphaFoldDB" id="A0A8S4ASZ0"/>
<dbReference type="Pfam" id="PF00581">
    <property type="entry name" value="Rhodanese"/>
    <property type="match status" value="4"/>
</dbReference>
<dbReference type="GO" id="GO:0005739">
    <property type="term" value="C:mitochondrion"/>
    <property type="evidence" value="ECO:0007669"/>
    <property type="project" value="UniProtKB-SubCell"/>
</dbReference>
<dbReference type="GO" id="GO:0004792">
    <property type="term" value="F:thiosulfate-cyanide sulfurtransferase activity"/>
    <property type="evidence" value="ECO:0007669"/>
    <property type="project" value="InterPro"/>
</dbReference>
<evidence type="ECO:0000256" key="4">
    <source>
        <dbReference type="ARBA" id="ARBA00022679"/>
    </source>
</evidence>
<evidence type="ECO:0000256" key="5">
    <source>
        <dbReference type="ARBA" id="ARBA00022737"/>
    </source>
</evidence>
<evidence type="ECO:0000256" key="9">
    <source>
        <dbReference type="ARBA" id="ARBA00022840"/>
    </source>
</evidence>
<dbReference type="GO" id="GO:0005524">
    <property type="term" value="F:ATP binding"/>
    <property type="evidence" value="ECO:0007669"/>
    <property type="project" value="UniProtKB-KW"/>
</dbReference>
<evidence type="ECO:0000256" key="8">
    <source>
        <dbReference type="ARBA" id="ARBA00022829"/>
    </source>
</evidence>
<keyword evidence="4 13" id="KW-0808">Transferase</keyword>
<accession>A0A8S4ASZ0</accession>
<name>A0A8S4ASZ0_9TELE</name>
<proteinExistence type="predicted"/>
<dbReference type="CDD" id="cd01448">
    <property type="entry name" value="TST_Repeat_1"/>
    <property type="match status" value="2"/>
</dbReference>
<dbReference type="EMBL" id="CAJRST010008890">
    <property type="protein sequence ID" value="CAG5897526.1"/>
    <property type="molecule type" value="Genomic_DNA"/>
</dbReference>
<dbReference type="InterPro" id="IPR023313">
    <property type="entry name" value="UBQ-conjugating_AS"/>
</dbReference>
<dbReference type="Pfam" id="PF00179">
    <property type="entry name" value="UQ_con"/>
    <property type="match status" value="1"/>
</dbReference>
<reference evidence="16" key="1">
    <citation type="submission" date="2021-05" db="EMBL/GenBank/DDBJ databases">
        <authorList>
            <person name="Tigano A."/>
        </authorList>
    </citation>
    <scope>NUCLEOTIDE SEQUENCE</scope>
</reference>
<dbReference type="GO" id="GO:0007059">
    <property type="term" value="P:chromosome segregation"/>
    <property type="evidence" value="ECO:0007669"/>
    <property type="project" value="UniProtKB-KW"/>
</dbReference>
<evidence type="ECO:0000256" key="10">
    <source>
        <dbReference type="ARBA" id="ARBA00023128"/>
    </source>
</evidence>
<dbReference type="GO" id="GO:0036306">
    <property type="term" value="P:embryonic heart tube elongation"/>
    <property type="evidence" value="ECO:0007669"/>
    <property type="project" value="UniProtKB-ARBA"/>
</dbReference>
<dbReference type="InterPro" id="IPR045078">
    <property type="entry name" value="TST/MPST-like"/>
</dbReference>
<protein>
    <recommendedName>
        <fullName evidence="13">Sulfurtransferase</fullName>
    </recommendedName>
</protein>
<evidence type="ECO:0000256" key="1">
    <source>
        <dbReference type="ARBA" id="ARBA00004123"/>
    </source>
</evidence>
<dbReference type="Gene3D" id="3.10.110.10">
    <property type="entry name" value="Ubiquitin Conjugating Enzyme"/>
    <property type="match status" value="1"/>
</dbReference>
<feature type="domain" description="UBC core" evidence="14">
    <location>
        <begin position="636"/>
        <end position="789"/>
    </location>
</feature>
<comment type="caution">
    <text evidence="16">The sequence shown here is derived from an EMBL/GenBank/DDBJ whole genome shotgun (WGS) entry which is preliminary data.</text>
</comment>
<dbReference type="FunFam" id="3.10.110.10:FF:000013">
    <property type="entry name" value="SUMO-conjugating enzyme UBC9"/>
    <property type="match status" value="1"/>
</dbReference>
<dbReference type="FunFam" id="3.40.250.10:FF:000008">
    <property type="entry name" value="Sulfurtransferase"/>
    <property type="match status" value="2"/>
</dbReference>
<keyword evidence="10" id="KW-0496">Mitochondrion</keyword>
<evidence type="ECO:0000313" key="16">
    <source>
        <dbReference type="EMBL" id="CAG5897526.1"/>
    </source>
</evidence>
<dbReference type="OrthoDB" id="270167at2759"/>
<dbReference type="InterPro" id="IPR036873">
    <property type="entry name" value="Rhodanese-like_dom_sf"/>
</dbReference>
<evidence type="ECO:0000256" key="11">
    <source>
        <dbReference type="ARBA" id="ARBA00023242"/>
    </source>
</evidence>
<feature type="domain" description="Rhodanese" evidence="15">
    <location>
        <begin position="344"/>
        <end position="463"/>
    </location>
</feature>
<feature type="domain" description="Rhodanese" evidence="15">
    <location>
        <begin position="23"/>
        <end position="142"/>
    </location>
</feature>
<evidence type="ECO:0000256" key="3">
    <source>
        <dbReference type="ARBA" id="ARBA00004718"/>
    </source>
</evidence>
<dbReference type="PROSITE" id="PS00683">
    <property type="entry name" value="RHODANESE_2"/>
    <property type="match status" value="2"/>
</dbReference>
<evidence type="ECO:0000313" key="17">
    <source>
        <dbReference type="Proteomes" id="UP000677803"/>
    </source>
</evidence>